<protein>
    <recommendedName>
        <fullName evidence="1">small monomeric GTPase</fullName>
        <ecNumber evidence="1">3.6.5.2</ecNumber>
    </recommendedName>
</protein>
<evidence type="ECO:0000256" key="1">
    <source>
        <dbReference type="ARBA" id="ARBA00011984"/>
    </source>
</evidence>
<evidence type="ECO:0000313" key="4">
    <source>
        <dbReference type="EMBL" id="CAD7282874.1"/>
    </source>
</evidence>
<dbReference type="OrthoDB" id="18798at2759"/>
<feature type="non-terminal residue" evidence="4">
    <location>
        <position position="269"/>
    </location>
</feature>
<dbReference type="AlphaFoldDB" id="A0A7R9BYP3"/>
<accession>A0A7R9BYP3</accession>
<organism evidence="4">
    <name type="scientific">Notodromas monacha</name>
    <dbReference type="NCBI Taxonomy" id="399045"/>
    <lineage>
        <taxon>Eukaryota</taxon>
        <taxon>Metazoa</taxon>
        <taxon>Ecdysozoa</taxon>
        <taxon>Arthropoda</taxon>
        <taxon>Crustacea</taxon>
        <taxon>Oligostraca</taxon>
        <taxon>Ostracoda</taxon>
        <taxon>Podocopa</taxon>
        <taxon>Podocopida</taxon>
        <taxon>Cypridocopina</taxon>
        <taxon>Cypridoidea</taxon>
        <taxon>Cyprididae</taxon>
        <taxon>Notodromas</taxon>
    </lineage>
</organism>
<name>A0A7R9BYP3_9CRUS</name>
<reference evidence="4" key="1">
    <citation type="submission" date="2020-11" db="EMBL/GenBank/DDBJ databases">
        <authorList>
            <person name="Tran Van P."/>
        </authorList>
    </citation>
    <scope>NUCLEOTIDE SEQUENCE</scope>
</reference>
<keyword evidence="5" id="KW-1185">Reference proteome</keyword>
<comment type="catalytic activity">
    <reaction evidence="3">
        <text>GTP + H2O = GDP + phosphate + H(+)</text>
        <dbReference type="Rhea" id="RHEA:19669"/>
        <dbReference type="ChEBI" id="CHEBI:15377"/>
        <dbReference type="ChEBI" id="CHEBI:15378"/>
        <dbReference type="ChEBI" id="CHEBI:37565"/>
        <dbReference type="ChEBI" id="CHEBI:43474"/>
        <dbReference type="ChEBI" id="CHEBI:58189"/>
        <dbReference type="EC" id="3.6.5.2"/>
    </reaction>
</comment>
<evidence type="ECO:0000313" key="5">
    <source>
        <dbReference type="Proteomes" id="UP000678499"/>
    </source>
</evidence>
<sequence>MESSLQPQFLLLPKNVTLAKPAESYVKTIGGWQKTNLTSPLPGAGCWSPKSASTDSTFMMLYRVDYPAKLDKFLELVRIFQAKKVCFYSFDPQRNPRLERVCNLYPTQQPGGGDMPNMDLVNWADGFVLVYSITDRNSFSFIKQVKQFLVEKRGVAGPQSCANGGSPSTSTSSLSSFSSSFSFQSPGGTGSGGVTSSNQSPLPIAIIGNKGDMVHLRQVSTEEEPAWQQLTVFRNRVRGEEQESGSPREAQACMQLSPSVYRNKQFLKQ</sequence>
<dbReference type="SUPFAM" id="SSF52540">
    <property type="entry name" value="P-loop containing nucleoside triphosphate hydrolases"/>
    <property type="match status" value="1"/>
</dbReference>
<dbReference type="Proteomes" id="UP000678499">
    <property type="component" value="Unassembled WGS sequence"/>
</dbReference>
<dbReference type="EC" id="3.6.5.2" evidence="1"/>
<dbReference type="EMBL" id="CAJPEX010004439">
    <property type="protein sequence ID" value="CAG0923026.1"/>
    <property type="molecule type" value="Genomic_DNA"/>
</dbReference>
<dbReference type="EMBL" id="OA886476">
    <property type="protein sequence ID" value="CAD7282874.1"/>
    <property type="molecule type" value="Genomic_DNA"/>
</dbReference>
<evidence type="ECO:0000256" key="2">
    <source>
        <dbReference type="ARBA" id="ARBA00022801"/>
    </source>
</evidence>
<dbReference type="SMART" id="SM00173">
    <property type="entry name" value="RAS"/>
    <property type="match status" value="1"/>
</dbReference>
<dbReference type="PANTHER" id="PTHR45704">
    <property type="entry name" value="RAS-LIKE FAMILY MEMBER 11"/>
    <property type="match status" value="1"/>
</dbReference>
<proteinExistence type="predicted"/>
<dbReference type="Gene3D" id="3.40.50.300">
    <property type="entry name" value="P-loop containing nucleotide triphosphate hydrolases"/>
    <property type="match status" value="1"/>
</dbReference>
<evidence type="ECO:0000256" key="3">
    <source>
        <dbReference type="ARBA" id="ARBA00048098"/>
    </source>
</evidence>
<dbReference type="InterPro" id="IPR027417">
    <property type="entry name" value="P-loop_NTPase"/>
</dbReference>
<dbReference type="GO" id="GO:0003925">
    <property type="term" value="F:G protein activity"/>
    <property type="evidence" value="ECO:0007669"/>
    <property type="project" value="UniProtKB-EC"/>
</dbReference>
<gene>
    <name evidence="4" type="ORF">NMOB1V02_LOCUS10492</name>
</gene>
<dbReference type="InterPro" id="IPR051065">
    <property type="entry name" value="Ras-related_GTPase"/>
</dbReference>
<keyword evidence="2" id="KW-0378">Hydrolase</keyword>